<gene>
    <name evidence="1" type="ORF">ACFSCX_09680</name>
</gene>
<dbReference type="EMBL" id="JBHUEM010000011">
    <property type="protein sequence ID" value="MFD1736837.1"/>
    <property type="molecule type" value="Genomic_DNA"/>
</dbReference>
<comment type="caution">
    <text evidence="1">The sequence shown here is derived from an EMBL/GenBank/DDBJ whole genome shotgun (WGS) entry which is preliminary data.</text>
</comment>
<keyword evidence="2" id="KW-1185">Reference proteome</keyword>
<proteinExistence type="predicted"/>
<reference evidence="2" key="1">
    <citation type="journal article" date="2019" name="Int. J. Syst. Evol. Microbiol.">
        <title>The Global Catalogue of Microorganisms (GCM) 10K type strain sequencing project: providing services to taxonomists for standard genome sequencing and annotation.</title>
        <authorList>
            <consortium name="The Broad Institute Genomics Platform"/>
            <consortium name="The Broad Institute Genome Sequencing Center for Infectious Disease"/>
            <person name="Wu L."/>
            <person name="Ma J."/>
        </authorList>
    </citation>
    <scope>NUCLEOTIDE SEQUENCE [LARGE SCALE GENOMIC DNA]</scope>
    <source>
        <strain evidence="2">CCUG 49339</strain>
    </source>
</reference>
<name>A0ABW4LNY8_9BACI</name>
<evidence type="ECO:0000313" key="1">
    <source>
        <dbReference type="EMBL" id="MFD1736837.1"/>
    </source>
</evidence>
<evidence type="ECO:0000313" key="2">
    <source>
        <dbReference type="Proteomes" id="UP001597214"/>
    </source>
</evidence>
<sequence>MLKSEYCDVEHQTILIDDTPLDILLHQNYPSELLLGLIPLIMDWVDNLIEREFIKVRYKSKNEEFVLPILMCPDDCDLWCTVIVAHVVRTNEYIIWDKIGIDRSSSEELLKGYDCIGSRVEWLDKIPQMKFDVAEYYTQLDKIYR</sequence>
<protein>
    <submittedName>
        <fullName evidence="1">Uncharacterized protein</fullName>
    </submittedName>
</protein>
<organism evidence="1 2">
    <name type="scientific">Bacillus salitolerans</name>
    <dbReference type="NCBI Taxonomy" id="1437434"/>
    <lineage>
        <taxon>Bacteria</taxon>
        <taxon>Bacillati</taxon>
        <taxon>Bacillota</taxon>
        <taxon>Bacilli</taxon>
        <taxon>Bacillales</taxon>
        <taxon>Bacillaceae</taxon>
        <taxon>Bacillus</taxon>
    </lineage>
</organism>
<accession>A0ABW4LNY8</accession>
<dbReference type="Proteomes" id="UP001597214">
    <property type="component" value="Unassembled WGS sequence"/>
</dbReference>
<dbReference type="RefSeq" id="WP_377928014.1">
    <property type="nucleotide sequence ID" value="NZ_JBHUEM010000011.1"/>
</dbReference>